<proteinExistence type="predicted"/>
<protein>
    <submittedName>
        <fullName evidence="3">Putative conserved secreted protein</fullName>
    </submittedName>
</protein>
<dbReference type="OrthoDB" id="2583188at2759"/>
<name>A0A1W2TVR8_ROSNE</name>
<keyword evidence="1" id="KW-0732">Signal</keyword>
<dbReference type="AlphaFoldDB" id="A0A1W2TVR8"/>
<feature type="chain" id="PRO_5010723568" evidence="1">
    <location>
        <begin position="18"/>
        <end position="366"/>
    </location>
</feature>
<accession>A0A1W2TVR8</accession>
<dbReference type="OMA" id="GDVLWCD"/>
<keyword evidence="4" id="KW-1185">Reference proteome</keyword>
<dbReference type="EMBL" id="DF977530">
    <property type="protein sequence ID" value="GAP92754.1"/>
    <property type="molecule type" value="Genomic_DNA"/>
</dbReference>
<dbReference type="InterPro" id="IPR025442">
    <property type="entry name" value="DUF4185"/>
</dbReference>
<evidence type="ECO:0000256" key="1">
    <source>
        <dbReference type="SAM" id="SignalP"/>
    </source>
</evidence>
<gene>
    <name evidence="3" type="ORF">SAMD00023353_8500150</name>
</gene>
<feature type="signal peptide" evidence="1">
    <location>
        <begin position="1"/>
        <end position="17"/>
    </location>
</feature>
<reference evidence="3" key="1">
    <citation type="submission" date="2016-03" db="EMBL/GenBank/DDBJ databases">
        <title>Draft genome sequence of Rosellinia necatrix.</title>
        <authorList>
            <person name="Kanematsu S."/>
        </authorList>
    </citation>
    <scope>NUCLEOTIDE SEQUENCE [LARGE SCALE GENOMIC DNA]</scope>
    <source>
        <strain evidence="3">W97</strain>
    </source>
</reference>
<evidence type="ECO:0000259" key="2">
    <source>
        <dbReference type="Pfam" id="PF13810"/>
    </source>
</evidence>
<sequence length="366" mass="40299">MLTQALIASLGVAAVLGTPLERRDDTQPVGTNPIKATTQFLGKQTSSNSCSHRDLGFTGQLAGQWYGLYGDTLWCNGGVTNPDQDPEGFHGIVRDAITRMGSDPLKYEDLHLNGDSPVRHPLQFVPFNAAWGENQSYGFGGTSIVETGNGVGAVYYLVNTDKNVLIGAGIAKIEIVNNEPTVTQRLGNNGWWWDSTKVARYGDQATFKDPKSDYIYTWGGPPTYITDYAGSQYAYMARVHAADAFDLSKYEYFWGRSQGWKRDVLTTFSTDTAVMWGAGQGQFVWSDFYQVYIYVHIGGNKVLLRTATSIEGPWTPDVAVYEDKPINNGFVYAGVAHPYLDTSGRTLVISWTNANTNPVVKVTFSK</sequence>
<feature type="domain" description="DUF4185" evidence="2">
    <location>
        <begin position="200"/>
        <end position="353"/>
    </location>
</feature>
<evidence type="ECO:0000313" key="3">
    <source>
        <dbReference type="EMBL" id="GAP92754.1"/>
    </source>
</evidence>
<dbReference type="Proteomes" id="UP000054516">
    <property type="component" value="Unassembled WGS sequence"/>
</dbReference>
<dbReference type="Pfam" id="PF13810">
    <property type="entry name" value="DUF4185"/>
    <property type="match status" value="1"/>
</dbReference>
<organism evidence="3">
    <name type="scientific">Rosellinia necatrix</name>
    <name type="common">White root-rot fungus</name>
    <dbReference type="NCBI Taxonomy" id="77044"/>
    <lineage>
        <taxon>Eukaryota</taxon>
        <taxon>Fungi</taxon>
        <taxon>Dikarya</taxon>
        <taxon>Ascomycota</taxon>
        <taxon>Pezizomycotina</taxon>
        <taxon>Sordariomycetes</taxon>
        <taxon>Xylariomycetidae</taxon>
        <taxon>Xylariales</taxon>
        <taxon>Xylariaceae</taxon>
        <taxon>Rosellinia</taxon>
    </lineage>
</organism>
<evidence type="ECO:0000313" key="4">
    <source>
        <dbReference type="Proteomes" id="UP000054516"/>
    </source>
</evidence>